<reference evidence="2" key="1">
    <citation type="journal article" date="2015" name="Genome Announc.">
        <title>Draft whole-genome sequence of the biocontrol agent Trichoderma harzianum T6776.</title>
        <authorList>
            <person name="Baroncelli R."/>
            <person name="Piaggeschi G."/>
            <person name="Fiorini L."/>
            <person name="Bertolini E."/>
            <person name="Zapparata A."/>
            <person name="Pe M.E."/>
            <person name="Sarrocco S."/>
            <person name="Vannacci G."/>
        </authorList>
    </citation>
    <scope>NUCLEOTIDE SEQUENCE [LARGE SCALE GENOMIC DNA]</scope>
    <source>
        <strain evidence="2">T6776</strain>
    </source>
</reference>
<gene>
    <name evidence="1" type="ORF">THAR02_01031</name>
</gene>
<dbReference type="OrthoDB" id="4896814at2759"/>
<accession>A0A0G0AQN9</accession>
<comment type="caution">
    <text evidence="1">The sequence shown here is derived from an EMBL/GenBank/DDBJ whole genome shotgun (WGS) entry which is preliminary data.</text>
</comment>
<organism evidence="1 2">
    <name type="scientific">Trichoderma harzianum</name>
    <name type="common">Hypocrea lixii</name>
    <dbReference type="NCBI Taxonomy" id="5544"/>
    <lineage>
        <taxon>Eukaryota</taxon>
        <taxon>Fungi</taxon>
        <taxon>Dikarya</taxon>
        <taxon>Ascomycota</taxon>
        <taxon>Pezizomycotina</taxon>
        <taxon>Sordariomycetes</taxon>
        <taxon>Hypocreomycetidae</taxon>
        <taxon>Hypocreales</taxon>
        <taxon>Hypocreaceae</taxon>
        <taxon>Trichoderma</taxon>
    </lineage>
</organism>
<dbReference type="AlphaFoldDB" id="A0A0G0AQN9"/>
<protein>
    <submittedName>
        <fullName evidence="1">Uncharacterized protein</fullName>
    </submittedName>
</protein>
<evidence type="ECO:0000313" key="1">
    <source>
        <dbReference type="EMBL" id="KKP06834.1"/>
    </source>
</evidence>
<name>A0A0G0AQN9_TRIHA</name>
<dbReference type="EMBL" id="JOKZ01000017">
    <property type="protein sequence ID" value="KKP06834.1"/>
    <property type="molecule type" value="Genomic_DNA"/>
</dbReference>
<proteinExistence type="predicted"/>
<evidence type="ECO:0000313" key="2">
    <source>
        <dbReference type="Proteomes" id="UP000034112"/>
    </source>
</evidence>
<dbReference type="OMA" id="QTYWKQA"/>
<sequence length="323" mass="36276">MAPLAGYGNPPQFEISDLKLQPSDPIWPDAVRLVQTYWKQATVLAPEQRRQYLKLFGSRNLANAIGKFKKLNISKWYDILHDKDGDTIFGRLAWSWYLKIATLQDNLPVGYKATIKEIHGRSDIEDFTELYRRIYPVPKETDAVIKIASTSQPADSISKQKNISNLAPSSNQQQNTTAAQKKEDTLPALIIQQDIDLSAGTQLTPTSPKTVQPVETEGWNIGNVVDMLGQVKKRRLSSAPESSPKRVKGNDNELLDEVNQKTTITQKSVDQLRTIVQGQDAKLEEVSAAAEQNKQTLSDMRSELRQFMSAVASTLRDIKERLE</sequence>
<dbReference type="Proteomes" id="UP000034112">
    <property type="component" value="Unassembled WGS sequence"/>
</dbReference>